<reference evidence="4" key="1">
    <citation type="submission" date="2010-07" db="EMBL/GenBank/DDBJ databases">
        <title>The genome sequence of Gaeumannomyces graminis var. tritici strain R3-111a-1.</title>
        <authorList>
            <consortium name="The Broad Institute Genome Sequencing Platform"/>
            <person name="Ma L.-J."/>
            <person name="Dead R."/>
            <person name="Young S."/>
            <person name="Zeng Q."/>
            <person name="Koehrsen M."/>
            <person name="Alvarado L."/>
            <person name="Berlin A."/>
            <person name="Chapman S.B."/>
            <person name="Chen Z."/>
            <person name="Freedman E."/>
            <person name="Gellesch M."/>
            <person name="Goldberg J."/>
            <person name="Griggs A."/>
            <person name="Gujja S."/>
            <person name="Heilman E.R."/>
            <person name="Heiman D."/>
            <person name="Hepburn T."/>
            <person name="Howarth C."/>
            <person name="Jen D."/>
            <person name="Larson L."/>
            <person name="Mehta T."/>
            <person name="Neiman D."/>
            <person name="Pearson M."/>
            <person name="Roberts A."/>
            <person name="Saif S."/>
            <person name="Shea T."/>
            <person name="Shenoy N."/>
            <person name="Sisk P."/>
            <person name="Stolte C."/>
            <person name="Sykes S."/>
            <person name="Walk T."/>
            <person name="White J."/>
            <person name="Yandava C."/>
            <person name="Haas B."/>
            <person name="Nusbaum C."/>
            <person name="Birren B."/>
        </authorList>
    </citation>
    <scope>NUCLEOTIDE SEQUENCE [LARGE SCALE GENOMIC DNA]</scope>
    <source>
        <strain evidence="4">R3-111a-1</strain>
    </source>
</reference>
<organism evidence="2">
    <name type="scientific">Gaeumannomyces tritici (strain R3-111a-1)</name>
    <name type="common">Wheat and barley take-all root rot fungus</name>
    <name type="synonym">Gaeumannomyces graminis var. tritici</name>
    <dbReference type="NCBI Taxonomy" id="644352"/>
    <lineage>
        <taxon>Eukaryota</taxon>
        <taxon>Fungi</taxon>
        <taxon>Dikarya</taxon>
        <taxon>Ascomycota</taxon>
        <taxon>Pezizomycotina</taxon>
        <taxon>Sordariomycetes</taxon>
        <taxon>Sordariomycetidae</taxon>
        <taxon>Magnaporthales</taxon>
        <taxon>Magnaporthaceae</taxon>
        <taxon>Gaeumannomyces</taxon>
    </lineage>
</organism>
<dbReference type="VEuPathDB" id="FungiDB:GGTG_09877"/>
<protein>
    <submittedName>
        <fullName evidence="2 3">Uncharacterized protein</fullName>
    </submittedName>
</protein>
<evidence type="ECO:0000256" key="1">
    <source>
        <dbReference type="SAM" id="Phobius"/>
    </source>
</evidence>
<reference evidence="3" key="4">
    <citation type="journal article" date="2015" name="G3 (Bethesda)">
        <title>Genome sequences of three phytopathogenic species of the Magnaporthaceae family of fungi.</title>
        <authorList>
            <person name="Okagaki L.H."/>
            <person name="Nunes C.C."/>
            <person name="Sailsbery J."/>
            <person name="Clay B."/>
            <person name="Brown D."/>
            <person name="John T."/>
            <person name="Oh Y."/>
            <person name="Young N."/>
            <person name="Fitzgerald M."/>
            <person name="Haas B.J."/>
            <person name="Zeng Q."/>
            <person name="Young S."/>
            <person name="Adiconis X."/>
            <person name="Fan L."/>
            <person name="Levin J.Z."/>
            <person name="Mitchell T.K."/>
            <person name="Okubara P.A."/>
            <person name="Farman M.L."/>
            <person name="Kohn L.M."/>
            <person name="Birren B."/>
            <person name="Ma L.-J."/>
            <person name="Dean R.A."/>
        </authorList>
    </citation>
    <scope>NUCLEOTIDE SEQUENCE</scope>
    <source>
        <strain evidence="3">R3-111a-1</strain>
    </source>
</reference>
<dbReference type="GeneID" id="20350335"/>
<gene>
    <name evidence="3" type="primary">20350335</name>
    <name evidence="2" type="ORF">GGTG_09877</name>
</gene>
<proteinExistence type="predicted"/>
<dbReference type="RefSeq" id="XP_009226000.1">
    <property type="nucleotide sequence ID" value="XM_009227736.1"/>
</dbReference>
<sequence length="164" mass="19608">MYFITIYIYIYIYLFTPFELYTTPRLLPLFNRQRKVRLLFKAPLPTFNKAIRTRIVKYPLLQKANKAAFCLFIIGWLIILLCNLLKFAKFNYYCFRPQPLRYVQGNNFAKHVKKVHLKIGLMVVADGCKAVAQSYYRLFYRRCWFLVDLAYRPLSDFDFGRPGA</sequence>
<name>J3P8P2_GAET3</name>
<reference evidence="3" key="5">
    <citation type="submission" date="2018-04" db="UniProtKB">
        <authorList>
            <consortium name="EnsemblFungi"/>
        </authorList>
    </citation>
    <scope>IDENTIFICATION</scope>
    <source>
        <strain evidence="3">R3-111a-1</strain>
    </source>
</reference>
<reference evidence="2" key="2">
    <citation type="submission" date="2010-07" db="EMBL/GenBank/DDBJ databases">
        <authorList>
            <consortium name="The Broad Institute Genome Sequencing Platform"/>
            <consortium name="Broad Institute Genome Sequencing Center for Infectious Disease"/>
            <person name="Ma L.-J."/>
            <person name="Dead R."/>
            <person name="Young S."/>
            <person name="Zeng Q."/>
            <person name="Koehrsen M."/>
            <person name="Alvarado L."/>
            <person name="Berlin A."/>
            <person name="Chapman S.B."/>
            <person name="Chen Z."/>
            <person name="Freedman E."/>
            <person name="Gellesch M."/>
            <person name="Goldberg J."/>
            <person name="Griggs A."/>
            <person name="Gujja S."/>
            <person name="Heilman E.R."/>
            <person name="Heiman D."/>
            <person name="Hepburn T."/>
            <person name="Howarth C."/>
            <person name="Jen D."/>
            <person name="Larson L."/>
            <person name="Mehta T."/>
            <person name="Neiman D."/>
            <person name="Pearson M."/>
            <person name="Roberts A."/>
            <person name="Saif S."/>
            <person name="Shea T."/>
            <person name="Shenoy N."/>
            <person name="Sisk P."/>
            <person name="Stolte C."/>
            <person name="Sykes S."/>
            <person name="Walk T."/>
            <person name="White J."/>
            <person name="Yandava C."/>
            <person name="Haas B."/>
            <person name="Nusbaum C."/>
            <person name="Birren B."/>
        </authorList>
    </citation>
    <scope>NUCLEOTIDE SEQUENCE</scope>
    <source>
        <strain evidence="2">R3-111a-1</strain>
    </source>
</reference>
<keyword evidence="1" id="KW-0812">Transmembrane</keyword>
<dbReference type="EnsemblFungi" id="EJT73026">
    <property type="protein sequence ID" value="EJT73026"/>
    <property type="gene ID" value="GGTG_09877"/>
</dbReference>
<keyword evidence="1" id="KW-0472">Membrane</keyword>
<keyword evidence="4" id="KW-1185">Reference proteome</keyword>
<dbReference type="HOGENOM" id="CLU_1619118_0_0_1"/>
<evidence type="ECO:0000313" key="2">
    <source>
        <dbReference type="EMBL" id="EJT73026.1"/>
    </source>
</evidence>
<evidence type="ECO:0000313" key="4">
    <source>
        <dbReference type="Proteomes" id="UP000006039"/>
    </source>
</evidence>
<feature type="transmembrane region" description="Helical" evidence="1">
    <location>
        <begin position="6"/>
        <end position="27"/>
    </location>
</feature>
<dbReference type="Proteomes" id="UP000006039">
    <property type="component" value="Unassembled WGS sequence"/>
</dbReference>
<dbReference type="AlphaFoldDB" id="J3P8P2"/>
<feature type="transmembrane region" description="Helical" evidence="1">
    <location>
        <begin position="67"/>
        <end position="88"/>
    </location>
</feature>
<reference evidence="2" key="3">
    <citation type="submission" date="2010-09" db="EMBL/GenBank/DDBJ databases">
        <title>Annotation of Gaeumannomyces graminis var. tritici R3-111a-1.</title>
        <authorList>
            <consortium name="The Broad Institute Genome Sequencing Platform"/>
            <person name="Ma L.-J."/>
            <person name="Dead R."/>
            <person name="Young S.K."/>
            <person name="Zeng Q."/>
            <person name="Gargeya S."/>
            <person name="Fitzgerald M."/>
            <person name="Haas B."/>
            <person name="Abouelleil A."/>
            <person name="Alvarado L."/>
            <person name="Arachchi H.M."/>
            <person name="Berlin A."/>
            <person name="Brown A."/>
            <person name="Chapman S.B."/>
            <person name="Chen Z."/>
            <person name="Dunbar C."/>
            <person name="Freedman E."/>
            <person name="Gearin G."/>
            <person name="Gellesch M."/>
            <person name="Goldberg J."/>
            <person name="Griggs A."/>
            <person name="Gujja S."/>
            <person name="Heiman D."/>
            <person name="Howarth C."/>
            <person name="Larson L."/>
            <person name="Lui A."/>
            <person name="MacDonald P.J.P."/>
            <person name="Mehta T."/>
            <person name="Montmayeur A."/>
            <person name="Murphy C."/>
            <person name="Neiman D."/>
            <person name="Pearson M."/>
            <person name="Priest M."/>
            <person name="Roberts A."/>
            <person name="Saif S."/>
            <person name="Shea T."/>
            <person name="Shenoy N."/>
            <person name="Sisk P."/>
            <person name="Stolte C."/>
            <person name="Sykes S."/>
            <person name="Yandava C."/>
            <person name="Wortman J."/>
            <person name="Nusbaum C."/>
            <person name="Birren B."/>
        </authorList>
    </citation>
    <scope>NUCLEOTIDE SEQUENCE</scope>
    <source>
        <strain evidence="2">R3-111a-1</strain>
    </source>
</reference>
<evidence type="ECO:0000313" key="3">
    <source>
        <dbReference type="EnsemblFungi" id="EJT73026"/>
    </source>
</evidence>
<accession>J3P8P2</accession>
<dbReference type="EMBL" id="GL385399">
    <property type="protein sequence ID" value="EJT73026.1"/>
    <property type="molecule type" value="Genomic_DNA"/>
</dbReference>
<keyword evidence="1" id="KW-1133">Transmembrane helix</keyword>